<dbReference type="STRING" id="163359.A9R16_11265"/>
<dbReference type="InterPro" id="IPR005318">
    <property type="entry name" value="OM_porin_bac"/>
</dbReference>
<organism evidence="4 5">
    <name type="scientific">Acidiferrobacter thiooxydans</name>
    <dbReference type="NCBI Taxonomy" id="163359"/>
    <lineage>
        <taxon>Bacteria</taxon>
        <taxon>Pseudomonadati</taxon>
        <taxon>Pseudomonadota</taxon>
        <taxon>Gammaproteobacteria</taxon>
        <taxon>Acidiferrobacterales</taxon>
        <taxon>Acidiferrobacteraceae</taxon>
        <taxon>Acidiferrobacter</taxon>
    </lineage>
</organism>
<keyword evidence="2" id="KW-0813">Transport</keyword>
<comment type="caution">
    <text evidence="4">The sequence shown here is derived from an EMBL/GenBank/DDBJ whole genome shotgun (WGS) entry which is preliminary data.</text>
</comment>
<dbReference type="GO" id="GO:0015288">
    <property type="term" value="F:porin activity"/>
    <property type="evidence" value="ECO:0007669"/>
    <property type="project" value="TreeGrafter"/>
</dbReference>
<evidence type="ECO:0000256" key="3">
    <source>
        <dbReference type="ARBA" id="ARBA00022729"/>
    </source>
</evidence>
<dbReference type="InterPro" id="IPR023614">
    <property type="entry name" value="Porin_dom_sf"/>
</dbReference>
<evidence type="ECO:0000313" key="4">
    <source>
        <dbReference type="EMBL" id="RCN58379.1"/>
    </source>
</evidence>
<dbReference type="AlphaFoldDB" id="A0A1C2G208"/>
<reference evidence="4 5" key="1">
    <citation type="submission" date="2018-02" db="EMBL/GenBank/DDBJ databases">
        <title>Insights into the biology of acidophilic members of the Acidiferrobacteraceae family derived from comparative genomic analyses.</title>
        <authorList>
            <person name="Issotta F."/>
            <person name="Thyssen C."/>
            <person name="Mena C."/>
            <person name="Moya A."/>
            <person name="Bellenberg S."/>
            <person name="Sproer C."/>
            <person name="Covarrubias P.C."/>
            <person name="Sand W."/>
            <person name="Quatrini R."/>
            <person name="Vera M."/>
        </authorList>
    </citation>
    <scope>NUCLEOTIDE SEQUENCE [LARGE SCALE GENOMIC DNA]</scope>
    <source>
        <strain evidence="5">m-1</strain>
    </source>
</reference>
<dbReference type="RefSeq" id="WP_065970144.1">
    <property type="nucleotide sequence ID" value="NZ_CP080624.1"/>
</dbReference>
<comment type="similarity">
    <text evidence="1">Belongs to the outer membrane porin (Opr) (TC 1.B.25) family.</text>
</comment>
<dbReference type="GO" id="GO:0016020">
    <property type="term" value="C:membrane"/>
    <property type="evidence" value="ECO:0007669"/>
    <property type="project" value="InterPro"/>
</dbReference>
<proteinExistence type="inferred from homology"/>
<gene>
    <name evidence="4" type="ORF">C4900_00840</name>
</gene>
<evidence type="ECO:0000256" key="1">
    <source>
        <dbReference type="ARBA" id="ARBA00009075"/>
    </source>
</evidence>
<dbReference type="PANTHER" id="PTHR34596:SF2">
    <property type="entry name" value="CHITOPORIN"/>
    <property type="match status" value="1"/>
</dbReference>
<accession>A0A1C2G208</accession>
<keyword evidence="5" id="KW-1185">Reference proteome</keyword>
<name>A0A1C2G208_9GAMM</name>
<dbReference type="Gene3D" id="2.40.160.10">
    <property type="entry name" value="Porin"/>
    <property type="match status" value="1"/>
</dbReference>
<evidence type="ECO:0000313" key="5">
    <source>
        <dbReference type="Proteomes" id="UP000253250"/>
    </source>
</evidence>
<evidence type="ECO:0000256" key="2">
    <source>
        <dbReference type="ARBA" id="ARBA00022448"/>
    </source>
</evidence>
<sequence length="420" mass="44557">MKHISRAALAAAVLVCVGAGDAHAGQGFFGGMKVNGDIRAYDFTRHYSGPVAGQQAFSVGGALNVLSGSVYGFSAGLSFYTAHNLGLNNPNPALVDGTLAGYDGINTLGQAFVQYDNRRVLVRAGDQSIANPWINASDSRMIPATYQALLAAVTPMTGLTISAMRITRFKSRTSDEFSRTDLYNSTSTFNIGGTGGLAGRRETGAAAVGADYDAHGLKAAVWGYQFYDLAKMAYAQGSYVLPGAVGLKPFVGAQVVRETGSGPQYLGAVNATVYGAVVGVKRAGDQITLGYDDLPAHAGAFGNGDVVSPYTTGYATDPLYTTSMIQGMIDRKTTGHAVKVSATAFLFQHKVRLIASFADYFNTLYSGYASARTNEADLDLTYFLGGPLKGLSIRDRIGIAHNLPVVHRFVYNRLMLEYDF</sequence>
<dbReference type="PANTHER" id="PTHR34596">
    <property type="entry name" value="CHITOPORIN"/>
    <property type="match status" value="1"/>
</dbReference>
<keyword evidence="3" id="KW-0732">Signal</keyword>
<dbReference type="EMBL" id="PSYR01000001">
    <property type="protein sequence ID" value="RCN58379.1"/>
    <property type="molecule type" value="Genomic_DNA"/>
</dbReference>
<protein>
    <submittedName>
        <fullName evidence="4">Outer membrane porin, OprD family</fullName>
    </submittedName>
</protein>
<dbReference type="Pfam" id="PF03573">
    <property type="entry name" value="OprD"/>
    <property type="match status" value="1"/>
</dbReference>
<dbReference type="Proteomes" id="UP000253250">
    <property type="component" value="Unassembled WGS sequence"/>
</dbReference>
<dbReference type="OrthoDB" id="5297269at2"/>